<dbReference type="EMBL" id="LAZR01064539">
    <property type="protein sequence ID" value="KKK57329.1"/>
    <property type="molecule type" value="Genomic_DNA"/>
</dbReference>
<dbReference type="AlphaFoldDB" id="A0A0F8YT94"/>
<organism evidence="1">
    <name type="scientific">marine sediment metagenome</name>
    <dbReference type="NCBI Taxonomy" id="412755"/>
    <lineage>
        <taxon>unclassified sequences</taxon>
        <taxon>metagenomes</taxon>
        <taxon>ecological metagenomes</taxon>
    </lineage>
</organism>
<comment type="caution">
    <text evidence="1">The sequence shown here is derived from an EMBL/GenBank/DDBJ whole genome shotgun (WGS) entry which is preliminary data.</text>
</comment>
<gene>
    <name evidence="1" type="ORF">LCGC14_3055580</name>
</gene>
<accession>A0A0F8YT94</accession>
<protein>
    <submittedName>
        <fullName evidence="1">Uncharacterized protein</fullName>
    </submittedName>
</protein>
<feature type="non-terminal residue" evidence="1">
    <location>
        <position position="34"/>
    </location>
</feature>
<name>A0A0F8YT94_9ZZZZ</name>
<sequence length="34" mass="3999">MSDITIDFLLSLPIREILNQIYAHGESHQFPDHF</sequence>
<evidence type="ECO:0000313" key="1">
    <source>
        <dbReference type="EMBL" id="KKK57329.1"/>
    </source>
</evidence>
<reference evidence="1" key="1">
    <citation type="journal article" date="2015" name="Nature">
        <title>Complex archaea that bridge the gap between prokaryotes and eukaryotes.</title>
        <authorList>
            <person name="Spang A."/>
            <person name="Saw J.H."/>
            <person name="Jorgensen S.L."/>
            <person name="Zaremba-Niedzwiedzka K."/>
            <person name="Martijn J."/>
            <person name="Lind A.E."/>
            <person name="van Eijk R."/>
            <person name="Schleper C."/>
            <person name="Guy L."/>
            <person name="Ettema T.J."/>
        </authorList>
    </citation>
    <scope>NUCLEOTIDE SEQUENCE</scope>
</reference>
<proteinExistence type="predicted"/>